<keyword evidence="3" id="KW-1185">Reference proteome</keyword>
<accession>A0A8T1W1F2</accession>
<comment type="caution">
    <text evidence="2">The sequence shown here is derived from an EMBL/GenBank/DDBJ whole genome shotgun (WGS) entry which is preliminary data.</text>
</comment>
<evidence type="ECO:0008006" key="4">
    <source>
        <dbReference type="Google" id="ProtNLM"/>
    </source>
</evidence>
<dbReference type="AlphaFoldDB" id="A0A8T1W1F2"/>
<feature type="coiled-coil region" evidence="1">
    <location>
        <begin position="12"/>
        <end position="61"/>
    </location>
</feature>
<sequence>MARLRKPSAADLETRRRKNREFMRKARQQQREELHEMAGIVVQLEEQYAELCRRSASATQAVDVASNYQCSQNNGDYAVAVELIKRLGAEKLLLQTMIQQKVAWTRQLQRILDFEASNRQCMRQLPGMLDASAKIDMLDADQAAEELGFHPLTEWDLTRIILDNKWNMGHVQNHLLAPPELDTSSDTRTRRMQAFGWDIVQRVDGGVMECVFTKRFSGLDIRGLMQRTWSNDMQLAKFRKIKAETRRLQVLQQMNPHAYVLIRDVYSPTAISTFRSVFVRFLVEASKELPPSAGDANCQTLTGTGYVLGTQSVGTDHVRIMPGDENLAWAGLALSIEAFDVVDSSTGETYQQIRWTGSNDYGSEEHAQRNAADTMQGVLRWEMLVIAPALNLVSLNH</sequence>
<evidence type="ECO:0000256" key="1">
    <source>
        <dbReference type="SAM" id="Coils"/>
    </source>
</evidence>
<protein>
    <recommendedName>
        <fullName evidence="4">BZIP domain-containing protein</fullName>
    </recommendedName>
</protein>
<organism evidence="2 3">
    <name type="scientific">Phytophthora boehmeriae</name>
    <dbReference type="NCBI Taxonomy" id="109152"/>
    <lineage>
        <taxon>Eukaryota</taxon>
        <taxon>Sar</taxon>
        <taxon>Stramenopiles</taxon>
        <taxon>Oomycota</taxon>
        <taxon>Peronosporomycetes</taxon>
        <taxon>Peronosporales</taxon>
        <taxon>Peronosporaceae</taxon>
        <taxon>Phytophthora</taxon>
    </lineage>
</organism>
<gene>
    <name evidence="2" type="ORF">PHYBOEH_008804</name>
</gene>
<dbReference type="EMBL" id="JAGDFL010000529">
    <property type="protein sequence ID" value="KAG7385973.1"/>
    <property type="molecule type" value="Genomic_DNA"/>
</dbReference>
<evidence type="ECO:0000313" key="2">
    <source>
        <dbReference type="EMBL" id="KAG7385973.1"/>
    </source>
</evidence>
<dbReference type="CDD" id="cd14686">
    <property type="entry name" value="bZIP"/>
    <property type="match status" value="1"/>
</dbReference>
<proteinExistence type="predicted"/>
<dbReference type="OrthoDB" id="124127at2759"/>
<reference evidence="2" key="1">
    <citation type="submission" date="2021-02" db="EMBL/GenBank/DDBJ databases">
        <authorList>
            <person name="Palmer J.M."/>
        </authorList>
    </citation>
    <scope>NUCLEOTIDE SEQUENCE</scope>
    <source>
        <strain evidence="2">SCRP23</strain>
    </source>
</reference>
<name>A0A8T1W1F2_9STRA</name>
<evidence type="ECO:0000313" key="3">
    <source>
        <dbReference type="Proteomes" id="UP000693981"/>
    </source>
</evidence>
<dbReference type="Proteomes" id="UP000693981">
    <property type="component" value="Unassembled WGS sequence"/>
</dbReference>
<keyword evidence="1" id="KW-0175">Coiled coil</keyword>